<sequence length="483" mass="50753">MELVFLLTALSVVVGQTVPDDPLWPGFAQSLSQQTGRTIQDINILGLSDPSINFLWTGYKANMPSYVTSPPTTTPPPLPDLYQTSYSFSSNTLNQPQANPPATSNTDLYKSLLSIINQAPAMSPPAGINTALSPTSTSAQDVMKAYTQLSATGSGQTDPLAMLKTGTTATSGSTDVTALMQQYAAIMGQNTPTASAGSSTAGTADVTSLMQQYAAIMGQKTPTAAASPTTGGTTPDMSALLQQYASSLTAKTPSYAELLQQYNQITNSATPAPATSNQLTPEQIMKLYSQMSASSGGSLPIPTPSSPTANTTASPPASLDQQLAEFFPQFKNLFPSSNATGNVSGDPTQMIFDTLLFGPTSPTGVSKPPEQTTKPPVPNPLLNLVNPSDGQGGSLISNHVENVFKTKASREMGCRFLPELLELEVLPTAPIDCIGKCPFPYINSQKFGVYCVCCPPGVNDQLAGMMSIFRRASYLETPLTVIS</sequence>
<dbReference type="VEuPathDB" id="VectorBase:BGLAX_041634"/>
<dbReference type="VEuPathDB" id="VectorBase:BGLB022065"/>
<evidence type="ECO:0000313" key="3">
    <source>
        <dbReference type="EnsemblMetazoa" id="BGLB022065-PA"/>
    </source>
</evidence>
<feature type="region of interest" description="Disordered" evidence="1">
    <location>
        <begin position="293"/>
        <end position="317"/>
    </location>
</feature>
<feature type="region of interest" description="Disordered" evidence="1">
    <location>
        <begin position="353"/>
        <end position="378"/>
    </location>
</feature>
<dbReference type="Proteomes" id="UP000076420">
    <property type="component" value="Unassembled WGS sequence"/>
</dbReference>
<feature type="compositionally biased region" description="Low complexity" evidence="1">
    <location>
        <begin position="306"/>
        <end position="317"/>
    </location>
</feature>
<dbReference type="OrthoDB" id="6113471at2759"/>
<feature type="signal peptide" evidence="2">
    <location>
        <begin position="1"/>
        <end position="15"/>
    </location>
</feature>
<feature type="chain" id="PRO_5012090113" evidence="2">
    <location>
        <begin position="16"/>
        <end position="483"/>
    </location>
</feature>
<protein>
    <submittedName>
        <fullName evidence="3">Uncharacterized protein</fullName>
    </submittedName>
</protein>
<proteinExistence type="predicted"/>
<dbReference type="AlphaFoldDB" id="A0A2C9KPI1"/>
<name>A0A2C9KPI1_BIOGL</name>
<dbReference type="EnsemblMetazoa" id="BGLB022065-RA">
    <property type="protein sequence ID" value="BGLB022065-PA"/>
    <property type="gene ID" value="BGLB022065"/>
</dbReference>
<dbReference type="KEGG" id="bgt:106065447"/>
<dbReference type="RefSeq" id="XP_013079725.2">
    <property type="nucleotide sequence ID" value="XM_013224271.2"/>
</dbReference>
<accession>A0A2C9KPI1</accession>
<feature type="compositionally biased region" description="Polar residues" evidence="1">
    <location>
        <begin position="360"/>
        <end position="374"/>
    </location>
</feature>
<dbReference type="STRING" id="6526.A0A2C9KPI1"/>
<gene>
    <name evidence="3" type="primary">106065447</name>
</gene>
<evidence type="ECO:0000313" key="4">
    <source>
        <dbReference type="Proteomes" id="UP000076420"/>
    </source>
</evidence>
<organism evidence="3 4">
    <name type="scientific">Biomphalaria glabrata</name>
    <name type="common">Bloodfluke planorb</name>
    <name type="synonym">Freshwater snail</name>
    <dbReference type="NCBI Taxonomy" id="6526"/>
    <lineage>
        <taxon>Eukaryota</taxon>
        <taxon>Metazoa</taxon>
        <taxon>Spiralia</taxon>
        <taxon>Lophotrochozoa</taxon>
        <taxon>Mollusca</taxon>
        <taxon>Gastropoda</taxon>
        <taxon>Heterobranchia</taxon>
        <taxon>Euthyneura</taxon>
        <taxon>Panpulmonata</taxon>
        <taxon>Hygrophila</taxon>
        <taxon>Lymnaeoidea</taxon>
        <taxon>Planorbidae</taxon>
        <taxon>Biomphalaria</taxon>
    </lineage>
</organism>
<keyword evidence="2" id="KW-0732">Signal</keyword>
<evidence type="ECO:0000256" key="1">
    <source>
        <dbReference type="SAM" id="MobiDB-lite"/>
    </source>
</evidence>
<evidence type="ECO:0000256" key="2">
    <source>
        <dbReference type="SAM" id="SignalP"/>
    </source>
</evidence>
<reference evidence="3" key="1">
    <citation type="submission" date="2020-05" db="UniProtKB">
        <authorList>
            <consortium name="EnsemblMetazoa"/>
        </authorList>
    </citation>
    <scope>IDENTIFICATION</scope>
    <source>
        <strain evidence="3">BB02</strain>
    </source>
</reference>